<comment type="caution">
    <text evidence="1">The sequence shown here is derived from an EMBL/GenBank/DDBJ whole genome shotgun (WGS) entry which is preliminary data.</text>
</comment>
<proteinExistence type="predicted"/>
<dbReference type="EMBL" id="JACEFO010002671">
    <property type="protein sequence ID" value="KAF8652039.1"/>
    <property type="molecule type" value="Genomic_DNA"/>
</dbReference>
<organism evidence="1 2">
    <name type="scientific">Digitaria exilis</name>
    <dbReference type="NCBI Taxonomy" id="1010633"/>
    <lineage>
        <taxon>Eukaryota</taxon>
        <taxon>Viridiplantae</taxon>
        <taxon>Streptophyta</taxon>
        <taxon>Embryophyta</taxon>
        <taxon>Tracheophyta</taxon>
        <taxon>Spermatophyta</taxon>
        <taxon>Magnoliopsida</taxon>
        <taxon>Liliopsida</taxon>
        <taxon>Poales</taxon>
        <taxon>Poaceae</taxon>
        <taxon>PACMAD clade</taxon>
        <taxon>Panicoideae</taxon>
        <taxon>Panicodae</taxon>
        <taxon>Paniceae</taxon>
        <taxon>Anthephorinae</taxon>
        <taxon>Digitaria</taxon>
    </lineage>
</organism>
<dbReference type="AlphaFoldDB" id="A0A835AC12"/>
<dbReference type="Proteomes" id="UP000636709">
    <property type="component" value="Unassembled WGS sequence"/>
</dbReference>
<gene>
    <name evidence="1" type="ORF">HU200_062982</name>
</gene>
<protein>
    <submittedName>
        <fullName evidence="1">Uncharacterized protein</fullName>
    </submittedName>
</protein>
<accession>A0A835AC12</accession>
<name>A0A835AC12_9POAL</name>
<evidence type="ECO:0000313" key="1">
    <source>
        <dbReference type="EMBL" id="KAF8652039.1"/>
    </source>
</evidence>
<reference evidence="1" key="1">
    <citation type="submission" date="2020-07" db="EMBL/GenBank/DDBJ databases">
        <title>Genome sequence and genetic diversity analysis of an under-domesticated orphan crop, white fonio (Digitaria exilis).</title>
        <authorList>
            <person name="Bennetzen J.L."/>
            <person name="Chen S."/>
            <person name="Ma X."/>
            <person name="Wang X."/>
            <person name="Yssel A.E.J."/>
            <person name="Chaluvadi S.R."/>
            <person name="Johnson M."/>
            <person name="Gangashetty P."/>
            <person name="Hamidou F."/>
            <person name="Sanogo M.D."/>
            <person name="Zwaenepoel A."/>
            <person name="Wallace J."/>
            <person name="Van De Peer Y."/>
            <person name="Van Deynze A."/>
        </authorList>
    </citation>
    <scope>NUCLEOTIDE SEQUENCE</scope>
    <source>
        <tissue evidence="1">Leaves</tissue>
    </source>
</reference>
<sequence>MEILGQGSVLIKFCISYPIHWGSSGS</sequence>
<evidence type="ECO:0000313" key="2">
    <source>
        <dbReference type="Proteomes" id="UP000636709"/>
    </source>
</evidence>
<keyword evidence="2" id="KW-1185">Reference proteome</keyword>